<dbReference type="EMBL" id="JBHRZN010000004">
    <property type="protein sequence ID" value="MFC3850710.1"/>
    <property type="molecule type" value="Genomic_DNA"/>
</dbReference>
<sequence>MASRRTNHRGRRGSDAVLITDARQSRIRNYNYRRHTYAVLQWSRIPLLLLAAAAFMWWDLPWLAAIVTVVSVPMPWIAVVIANGVGEPADKRSPRVYKPGVIREQNRRWEEAQRERLARLADGPSAALEGPAEGGPAANLPAVPGDADAPGPWAGFDPSMVIDMDDDGADKSEADEAAAEETAAGDADDAAPDSAGATDPGTDRRENPRT</sequence>
<dbReference type="Proteomes" id="UP001595751">
    <property type="component" value="Unassembled WGS sequence"/>
</dbReference>
<comment type="caution">
    <text evidence="3">The sequence shown here is derived from an EMBL/GenBank/DDBJ whole genome shotgun (WGS) entry which is preliminary data.</text>
</comment>
<keyword evidence="2" id="KW-0472">Membrane</keyword>
<accession>A0ABV7ZUA9</accession>
<keyword evidence="4" id="KW-1185">Reference proteome</keyword>
<evidence type="ECO:0000256" key="2">
    <source>
        <dbReference type="SAM" id="Phobius"/>
    </source>
</evidence>
<evidence type="ECO:0000256" key="1">
    <source>
        <dbReference type="SAM" id="MobiDB-lite"/>
    </source>
</evidence>
<organism evidence="3 4">
    <name type="scientific">Corynebacterium hansenii</name>
    <dbReference type="NCBI Taxonomy" id="394964"/>
    <lineage>
        <taxon>Bacteria</taxon>
        <taxon>Bacillati</taxon>
        <taxon>Actinomycetota</taxon>
        <taxon>Actinomycetes</taxon>
        <taxon>Mycobacteriales</taxon>
        <taxon>Corynebacteriaceae</taxon>
        <taxon>Corynebacterium</taxon>
    </lineage>
</organism>
<dbReference type="InterPro" id="IPR021449">
    <property type="entry name" value="DUF3099"/>
</dbReference>
<keyword evidence="2" id="KW-0812">Transmembrane</keyword>
<feature type="region of interest" description="Disordered" evidence="1">
    <location>
        <begin position="125"/>
        <end position="210"/>
    </location>
</feature>
<protein>
    <submittedName>
        <fullName evidence="3">DUF3099 domain-containing protein</fullName>
    </submittedName>
</protein>
<name>A0ABV7ZUA9_9CORY</name>
<reference evidence="4" key="1">
    <citation type="journal article" date="2019" name="Int. J. Syst. Evol. Microbiol.">
        <title>The Global Catalogue of Microorganisms (GCM) 10K type strain sequencing project: providing services to taxonomists for standard genome sequencing and annotation.</title>
        <authorList>
            <consortium name="The Broad Institute Genomics Platform"/>
            <consortium name="The Broad Institute Genome Sequencing Center for Infectious Disease"/>
            <person name="Wu L."/>
            <person name="Ma J."/>
        </authorList>
    </citation>
    <scope>NUCLEOTIDE SEQUENCE [LARGE SCALE GENOMIC DNA]</scope>
    <source>
        <strain evidence="4">CCUG 53252</strain>
    </source>
</reference>
<feature type="compositionally biased region" description="Basic and acidic residues" evidence="1">
    <location>
        <begin position="201"/>
        <end position="210"/>
    </location>
</feature>
<dbReference type="RefSeq" id="WP_290292930.1">
    <property type="nucleotide sequence ID" value="NZ_CP047211.1"/>
</dbReference>
<evidence type="ECO:0000313" key="3">
    <source>
        <dbReference type="EMBL" id="MFC3850710.1"/>
    </source>
</evidence>
<evidence type="ECO:0000313" key="4">
    <source>
        <dbReference type="Proteomes" id="UP001595751"/>
    </source>
</evidence>
<feature type="transmembrane region" description="Helical" evidence="2">
    <location>
        <begin position="36"/>
        <end position="58"/>
    </location>
</feature>
<proteinExistence type="predicted"/>
<feature type="transmembrane region" description="Helical" evidence="2">
    <location>
        <begin position="64"/>
        <end position="85"/>
    </location>
</feature>
<gene>
    <name evidence="3" type="ORF">ACFORJ_11115</name>
</gene>
<keyword evidence="2" id="KW-1133">Transmembrane helix</keyword>
<feature type="compositionally biased region" description="Low complexity" evidence="1">
    <location>
        <begin position="125"/>
        <end position="158"/>
    </location>
</feature>
<dbReference type="Pfam" id="PF11298">
    <property type="entry name" value="DUF3099"/>
    <property type="match status" value="1"/>
</dbReference>